<evidence type="ECO:0000313" key="9">
    <source>
        <dbReference type="Proteomes" id="UP000007148"/>
    </source>
</evidence>
<evidence type="ECO:0000259" key="7">
    <source>
        <dbReference type="PROSITE" id="PS50865"/>
    </source>
</evidence>
<sequence>MSFKELKAERDVKGKQSILKQTEDEQQMQKDEENQGSDDLYELKGTNLRLGTSTLGGRGLFTQTDAKPGTRLLSVRPHIHAVSARFLEDNCTLCTSEENVRRCTRCKKVAYCSTECQTADWGIHKQECQSLRRWAEASGSDSTPADSIRAISRLLWMRNIKGADSIWWRQIAAMQSNREHLSSSTQESYTHLAQSLVLYMKIESPEGLREYGIESGKDLVDLMSKFTTNSFTLTSTFLNAIGVATAPIPALINHSCQPNAVVVFPATRKGAPPTLDVIAIQPIRRGEEVLAAYVDITLPREIRQKSLKETYAFECSCTLCKLPGTLDLRECVFCPKCNEGFLSSHKGQSAPCSKCGATLSVSQGVRERIRLGTEGLEKAEKLQWQDPEQALRLTTNLNTLLAPDLPPTSHPRLALMRLNHTLLLERLNLDPKESNGPSCSSLLDTAIKLGTQIVAALVDLLPHGHPTRCVAIAALARLLRVDEDQDQSKEDENSPTNTFPPHGYQRLVLAKETLLRALAEVNIGLPGGALFEAIRRLLDDTERELAVFKRGVRNAQANAVAAAKG</sequence>
<protein>
    <recommendedName>
        <fullName evidence="10">SET domain-containing protein</fullName>
    </recommendedName>
</protein>
<keyword evidence="9" id="KW-1185">Reference proteome</keyword>
<dbReference type="InterPro" id="IPR050869">
    <property type="entry name" value="H3K4_H4K5_MeTrfase"/>
</dbReference>
<dbReference type="PROSITE" id="PS50280">
    <property type="entry name" value="SET"/>
    <property type="match status" value="1"/>
</dbReference>
<dbReference type="GO" id="GO:0005634">
    <property type="term" value="C:nucleus"/>
    <property type="evidence" value="ECO:0007669"/>
    <property type="project" value="TreeGrafter"/>
</dbReference>
<dbReference type="PANTHER" id="PTHR12197:SF251">
    <property type="entry name" value="EG:BACR7C10.4 PROTEIN"/>
    <property type="match status" value="1"/>
</dbReference>
<dbReference type="Gene3D" id="1.10.220.160">
    <property type="match status" value="1"/>
</dbReference>
<dbReference type="SUPFAM" id="SSF82199">
    <property type="entry name" value="SET domain"/>
    <property type="match status" value="1"/>
</dbReference>
<dbReference type="PROSITE" id="PS50865">
    <property type="entry name" value="ZF_MYND_2"/>
    <property type="match status" value="1"/>
</dbReference>
<dbReference type="STRING" id="1109443.G4TP03"/>
<dbReference type="SUPFAM" id="SSF144232">
    <property type="entry name" value="HIT/MYND zinc finger-like"/>
    <property type="match status" value="1"/>
</dbReference>
<dbReference type="InterPro" id="IPR046341">
    <property type="entry name" value="SET_dom_sf"/>
</dbReference>
<dbReference type="InterPro" id="IPR001214">
    <property type="entry name" value="SET_dom"/>
</dbReference>
<dbReference type="OMA" id="CSHRERF"/>
<evidence type="ECO:0000256" key="5">
    <source>
        <dbReference type="SAM" id="MobiDB-lite"/>
    </source>
</evidence>
<comment type="caution">
    <text evidence="8">The sequence shown here is derived from an EMBL/GenBank/DDBJ whole genome shotgun (WGS) entry which is preliminary data.</text>
</comment>
<organism evidence="8 9">
    <name type="scientific">Serendipita indica (strain DSM 11827)</name>
    <name type="common">Root endophyte fungus</name>
    <name type="synonym">Piriformospora indica</name>
    <dbReference type="NCBI Taxonomy" id="1109443"/>
    <lineage>
        <taxon>Eukaryota</taxon>
        <taxon>Fungi</taxon>
        <taxon>Dikarya</taxon>
        <taxon>Basidiomycota</taxon>
        <taxon>Agaricomycotina</taxon>
        <taxon>Agaricomycetes</taxon>
        <taxon>Sebacinales</taxon>
        <taxon>Serendipitaceae</taxon>
        <taxon>Serendipita</taxon>
    </lineage>
</organism>
<dbReference type="Gene3D" id="6.10.140.2220">
    <property type="match status" value="1"/>
</dbReference>
<dbReference type="PANTHER" id="PTHR12197">
    <property type="entry name" value="HISTONE-LYSINE N-METHYLTRANSFERASE SMYD"/>
    <property type="match status" value="1"/>
</dbReference>
<dbReference type="AlphaFoldDB" id="G4TP03"/>
<evidence type="ECO:0000313" key="8">
    <source>
        <dbReference type="EMBL" id="CCA73046.1"/>
    </source>
</evidence>
<evidence type="ECO:0000256" key="1">
    <source>
        <dbReference type="ARBA" id="ARBA00022723"/>
    </source>
</evidence>
<dbReference type="GO" id="GO:0008270">
    <property type="term" value="F:zinc ion binding"/>
    <property type="evidence" value="ECO:0007669"/>
    <property type="project" value="UniProtKB-KW"/>
</dbReference>
<keyword evidence="2 4" id="KW-0863">Zinc-finger</keyword>
<dbReference type="EMBL" id="CAFZ01000198">
    <property type="protein sequence ID" value="CCA73046.1"/>
    <property type="molecule type" value="Genomic_DNA"/>
</dbReference>
<keyword evidence="1" id="KW-0479">Metal-binding</keyword>
<feature type="domain" description="SET" evidence="6">
    <location>
        <begin position="46"/>
        <end position="294"/>
    </location>
</feature>
<dbReference type="HOGENOM" id="CLU_018406_4_1_1"/>
<feature type="compositionally biased region" description="Basic and acidic residues" evidence="5">
    <location>
        <begin position="21"/>
        <end position="33"/>
    </location>
</feature>
<dbReference type="PROSITE" id="PS01360">
    <property type="entry name" value="ZF_MYND_1"/>
    <property type="match status" value="1"/>
</dbReference>
<dbReference type="Pfam" id="PF01753">
    <property type="entry name" value="zf-MYND"/>
    <property type="match status" value="1"/>
</dbReference>
<evidence type="ECO:0008006" key="10">
    <source>
        <dbReference type="Google" id="ProtNLM"/>
    </source>
</evidence>
<evidence type="ECO:0000256" key="2">
    <source>
        <dbReference type="ARBA" id="ARBA00022771"/>
    </source>
</evidence>
<name>G4TP03_SERID</name>
<feature type="domain" description="MYND-type" evidence="7">
    <location>
        <begin position="91"/>
        <end position="128"/>
    </location>
</feature>
<proteinExistence type="predicted"/>
<keyword evidence="3" id="KW-0862">Zinc</keyword>
<feature type="compositionally biased region" description="Basic and acidic residues" evidence="5">
    <location>
        <begin position="1"/>
        <end position="14"/>
    </location>
</feature>
<evidence type="ECO:0000256" key="4">
    <source>
        <dbReference type="PROSITE-ProRule" id="PRU00134"/>
    </source>
</evidence>
<feature type="region of interest" description="Disordered" evidence="5">
    <location>
        <begin position="1"/>
        <end position="40"/>
    </location>
</feature>
<dbReference type="InterPro" id="IPR002893">
    <property type="entry name" value="Znf_MYND"/>
</dbReference>
<dbReference type="Proteomes" id="UP000007148">
    <property type="component" value="Unassembled WGS sequence"/>
</dbReference>
<evidence type="ECO:0000256" key="3">
    <source>
        <dbReference type="ARBA" id="ARBA00022833"/>
    </source>
</evidence>
<dbReference type="Gene3D" id="2.170.270.10">
    <property type="entry name" value="SET domain"/>
    <property type="match status" value="1"/>
</dbReference>
<accession>G4TP03</accession>
<reference evidence="8 9" key="1">
    <citation type="journal article" date="2011" name="PLoS Pathog.">
        <title>Endophytic Life Strategies Decoded by Genome and Transcriptome Analyses of the Mutualistic Root Symbiont Piriformospora indica.</title>
        <authorList>
            <person name="Zuccaro A."/>
            <person name="Lahrmann U."/>
            <person name="Guldener U."/>
            <person name="Langen G."/>
            <person name="Pfiffi S."/>
            <person name="Biedenkopf D."/>
            <person name="Wong P."/>
            <person name="Samans B."/>
            <person name="Grimm C."/>
            <person name="Basiewicz M."/>
            <person name="Murat C."/>
            <person name="Martin F."/>
            <person name="Kogel K.H."/>
        </authorList>
    </citation>
    <scope>NUCLEOTIDE SEQUENCE [LARGE SCALE GENOMIC DNA]</scope>
    <source>
        <strain evidence="8 9">DSM 11827</strain>
    </source>
</reference>
<gene>
    <name evidence="8" type="ORF">PIIN_07001</name>
</gene>
<evidence type="ECO:0000259" key="6">
    <source>
        <dbReference type="PROSITE" id="PS50280"/>
    </source>
</evidence>
<dbReference type="OrthoDB" id="265717at2759"/>
<dbReference type="eggNOG" id="KOG2084">
    <property type="taxonomic scope" value="Eukaryota"/>
</dbReference>
<dbReference type="InParanoid" id="G4TP03"/>
<dbReference type="Pfam" id="PF00856">
    <property type="entry name" value="SET"/>
    <property type="match status" value="1"/>
</dbReference>